<keyword evidence="1" id="KW-0812">Transmembrane</keyword>
<accession>A0ABM2ZNK8</accession>
<reference evidence="2" key="1">
    <citation type="journal article" date="2020" name="Nat. Genet.">
        <title>Genomic diversifications of five Gossypium allopolyploid species and their impact on cotton improvement.</title>
        <authorList>
            <person name="Chen Z.J."/>
            <person name="Sreedasyam A."/>
            <person name="Ando A."/>
            <person name="Song Q."/>
            <person name="De Santiago L.M."/>
            <person name="Hulse-Kemp A.M."/>
            <person name="Ding M."/>
            <person name="Ye W."/>
            <person name="Kirkbride R.C."/>
            <person name="Jenkins J."/>
            <person name="Plott C."/>
            <person name="Lovell J."/>
            <person name="Lin Y.M."/>
            <person name="Vaughn R."/>
            <person name="Liu B."/>
            <person name="Simpson S."/>
            <person name="Scheffler B.E."/>
            <person name="Wen L."/>
            <person name="Saski C.A."/>
            <person name="Grover C.E."/>
            <person name="Hu G."/>
            <person name="Conover J.L."/>
            <person name="Carlson J.W."/>
            <person name="Shu S."/>
            <person name="Boston L.B."/>
            <person name="Williams M."/>
            <person name="Peterson D.G."/>
            <person name="McGee K."/>
            <person name="Jones D.C."/>
            <person name="Wendel J.F."/>
            <person name="Stelly D.M."/>
            <person name="Grimwood J."/>
            <person name="Schmutz J."/>
        </authorList>
    </citation>
    <scope>NUCLEOTIDE SEQUENCE [LARGE SCALE GENOMIC DNA]</scope>
    <source>
        <strain evidence="2">cv. TM-1</strain>
    </source>
</reference>
<sequence length="158" mass="18396">MGRAARLGLTARLKNERVRFLKYLLLSLKLNVFNFVSLPSSTNLPKSLTYRALLPFFPIPKYRSSSSPQILLQSTDPPPPIHLRSSTQFKKSLTMDPLMIPFHFLSACFWLIRKNKRRWGSKHLLKIHGIRQRRAKKSQHPLCTWGTYCYGPPFCRLN</sequence>
<keyword evidence="2" id="KW-1185">Reference proteome</keyword>
<proteinExistence type="predicted"/>
<dbReference type="Proteomes" id="UP000818029">
    <property type="component" value="Chromosome D02"/>
</dbReference>
<feature type="transmembrane region" description="Helical" evidence="1">
    <location>
        <begin position="20"/>
        <end position="38"/>
    </location>
</feature>
<dbReference type="GeneID" id="107908091"/>
<keyword evidence="1" id="KW-1133">Transmembrane helix</keyword>
<name>A0ABM2ZNK8_GOSHI</name>
<evidence type="ECO:0000256" key="1">
    <source>
        <dbReference type="SAM" id="Phobius"/>
    </source>
</evidence>
<keyword evidence="1" id="KW-0472">Membrane</keyword>
<gene>
    <name evidence="3" type="primary">LOC107908091</name>
</gene>
<evidence type="ECO:0000313" key="3">
    <source>
        <dbReference type="RefSeq" id="XP_040944233.1"/>
    </source>
</evidence>
<reference evidence="3" key="2">
    <citation type="submission" date="2025-08" db="UniProtKB">
        <authorList>
            <consortium name="RefSeq"/>
        </authorList>
    </citation>
    <scope>IDENTIFICATION</scope>
</reference>
<evidence type="ECO:0000313" key="2">
    <source>
        <dbReference type="Proteomes" id="UP000818029"/>
    </source>
</evidence>
<protein>
    <submittedName>
        <fullName evidence="3">Uncharacterized protein</fullName>
    </submittedName>
</protein>
<dbReference type="RefSeq" id="XP_040944233.1">
    <property type="nucleotide sequence ID" value="XM_041088299.1"/>
</dbReference>
<feature type="transmembrane region" description="Helical" evidence="1">
    <location>
        <begin position="93"/>
        <end position="112"/>
    </location>
</feature>
<organism evidence="2 3">
    <name type="scientific">Gossypium hirsutum</name>
    <name type="common">Upland cotton</name>
    <name type="synonym">Gossypium mexicanum</name>
    <dbReference type="NCBI Taxonomy" id="3635"/>
    <lineage>
        <taxon>Eukaryota</taxon>
        <taxon>Viridiplantae</taxon>
        <taxon>Streptophyta</taxon>
        <taxon>Embryophyta</taxon>
        <taxon>Tracheophyta</taxon>
        <taxon>Spermatophyta</taxon>
        <taxon>Magnoliopsida</taxon>
        <taxon>eudicotyledons</taxon>
        <taxon>Gunneridae</taxon>
        <taxon>Pentapetalae</taxon>
        <taxon>rosids</taxon>
        <taxon>malvids</taxon>
        <taxon>Malvales</taxon>
        <taxon>Malvaceae</taxon>
        <taxon>Malvoideae</taxon>
        <taxon>Gossypium</taxon>
    </lineage>
</organism>